<gene>
    <name evidence="2" type="ORF">PCOR1329_LOCUS37706</name>
</gene>
<sequence length="346" mass="36454">MCPFDSLVWRVGEGEELVVNCDTVVLELCNGVLSLHLGVVHVDERSILHQHIANGQRRSLTHVAGVLLERETEDCNLLPGDGVEQGLYDPARERLLLVLVHVDHLLPVLSALVQAELLADVHEVQDVLLEAGAAESDRGVQELLPDAAVGADGPGHLADVGTRALAEPGDGVDAADALGEHGPRSTPAGTQRTTRSEPRAGFSGAGVGPPPMPSRAGSAPTGAAREAPPVGGDRRRPDSSARSPEGAARAVCGSSDGVGDQLRELGAPEVGGEDPLAGHPVRVDVHEHLHRLLHLAPDEHPVRAVEVRHGRTLGQELWVRQDVEPLPHGPCSGMARNRITAQNKHG</sequence>
<dbReference type="Proteomes" id="UP001189429">
    <property type="component" value="Unassembled WGS sequence"/>
</dbReference>
<accession>A0ABN9TCA0</accession>
<evidence type="ECO:0000256" key="1">
    <source>
        <dbReference type="SAM" id="MobiDB-lite"/>
    </source>
</evidence>
<evidence type="ECO:0000313" key="3">
    <source>
        <dbReference type="Proteomes" id="UP001189429"/>
    </source>
</evidence>
<dbReference type="EMBL" id="CAUYUJ010014571">
    <property type="protein sequence ID" value="CAK0843323.1"/>
    <property type="molecule type" value="Genomic_DNA"/>
</dbReference>
<reference evidence="2" key="1">
    <citation type="submission" date="2023-10" db="EMBL/GenBank/DDBJ databases">
        <authorList>
            <person name="Chen Y."/>
            <person name="Shah S."/>
            <person name="Dougan E. K."/>
            <person name="Thang M."/>
            <person name="Chan C."/>
        </authorList>
    </citation>
    <scope>NUCLEOTIDE SEQUENCE [LARGE SCALE GENOMIC DNA]</scope>
</reference>
<comment type="caution">
    <text evidence="2">The sequence shown here is derived from an EMBL/GenBank/DDBJ whole genome shotgun (WGS) entry which is preliminary data.</text>
</comment>
<keyword evidence="3" id="KW-1185">Reference proteome</keyword>
<proteinExistence type="predicted"/>
<feature type="region of interest" description="Disordered" evidence="1">
    <location>
        <begin position="166"/>
        <end position="258"/>
    </location>
</feature>
<evidence type="ECO:0000313" key="2">
    <source>
        <dbReference type="EMBL" id="CAK0843323.1"/>
    </source>
</evidence>
<organism evidence="2 3">
    <name type="scientific">Prorocentrum cordatum</name>
    <dbReference type="NCBI Taxonomy" id="2364126"/>
    <lineage>
        <taxon>Eukaryota</taxon>
        <taxon>Sar</taxon>
        <taxon>Alveolata</taxon>
        <taxon>Dinophyceae</taxon>
        <taxon>Prorocentrales</taxon>
        <taxon>Prorocentraceae</taxon>
        <taxon>Prorocentrum</taxon>
    </lineage>
</organism>
<protein>
    <submittedName>
        <fullName evidence="2">Uncharacterized protein</fullName>
    </submittedName>
</protein>
<name>A0ABN9TCA0_9DINO</name>